<organism evidence="1">
    <name type="scientific">marine sediment metagenome</name>
    <dbReference type="NCBI Taxonomy" id="412755"/>
    <lineage>
        <taxon>unclassified sequences</taxon>
        <taxon>metagenomes</taxon>
        <taxon>ecological metagenomes</taxon>
    </lineage>
</organism>
<name>X0UT27_9ZZZZ</name>
<accession>X0UT27</accession>
<dbReference type="EMBL" id="BARS01028470">
    <property type="protein sequence ID" value="GAG08885.1"/>
    <property type="molecule type" value="Genomic_DNA"/>
</dbReference>
<dbReference type="AlphaFoldDB" id="X0UT27"/>
<gene>
    <name evidence="1" type="ORF">S01H1_44627</name>
</gene>
<protein>
    <recommendedName>
        <fullName evidence="2">Resolvase/invertase-type recombinase catalytic domain-containing protein</fullName>
    </recommendedName>
</protein>
<evidence type="ECO:0000313" key="1">
    <source>
        <dbReference type="EMBL" id="GAG08885.1"/>
    </source>
</evidence>
<dbReference type="Gene3D" id="1.10.287.2170">
    <property type="match status" value="1"/>
</dbReference>
<comment type="caution">
    <text evidence="1">The sequence shown here is derived from an EMBL/GenBank/DDBJ whole genome shotgun (WGS) entry which is preliminary data.</text>
</comment>
<reference evidence="1" key="1">
    <citation type="journal article" date="2014" name="Front. Microbiol.">
        <title>High frequency of phylogenetically diverse reductive dehalogenase-homologous genes in deep subseafloor sedimentary metagenomes.</title>
        <authorList>
            <person name="Kawai M."/>
            <person name="Futagami T."/>
            <person name="Toyoda A."/>
            <person name="Takaki Y."/>
            <person name="Nishi S."/>
            <person name="Hori S."/>
            <person name="Arai W."/>
            <person name="Tsubouchi T."/>
            <person name="Morono Y."/>
            <person name="Uchiyama I."/>
            <person name="Ito T."/>
            <person name="Fujiyama A."/>
            <person name="Inagaki F."/>
            <person name="Takami H."/>
        </authorList>
    </citation>
    <scope>NUCLEOTIDE SEQUENCE</scope>
    <source>
        <strain evidence="1">Expedition CK06-06</strain>
    </source>
</reference>
<sequence>MGCRVEIIESEASEDENKELVDDILALITSFSAGLYGKRGGRKKLKGKLGL</sequence>
<proteinExistence type="predicted"/>
<evidence type="ECO:0008006" key="2">
    <source>
        <dbReference type="Google" id="ProtNLM"/>
    </source>
</evidence>